<dbReference type="Proteomes" id="UP000054266">
    <property type="component" value="Unassembled WGS sequence"/>
</dbReference>
<organism evidence="2 3">
    <name type="scientific">Phialophora macrospora</name>
    <dbReference type="NCBI Taxonomy" id="1851006"/>
    <lineage>
        <taxon>Eukaryota</taxon>
        <taxon>Fungi</taxon>
        <taxon>Dikarya</taxon>
        <taxon>Ascomycota</taxon>
        <taxon>Pezizomycotina</taxon>
        <taxon>Eurotiomycetes</taxon>
        <taxon>Chaetothyriomycetidae</taxon>
        <taxon>Chaetothyriales</taxon>
        <taxon>Herpotrichiellaceae</taxon>
        <taxon>Phialophora</taxon>
    </lineage>
</organism>
<dbReference type="EMBL" id="KN846957">
    <property type="protein sequence ID" value="KIW71415.1"/>
    <property type="molecule type" value="Genomic_DNA"/>
</dbReference>
<feature type="compositionally biased region" description="Basic and acidic residues" evidence="1">
    <location>
        <begin position="40"/>
        <end position="51"/>
    </location>
</feature>
<keyword evidence="3" id="KW-1185">Reference proteome</keyword>
<feature type="compositionally biased region" description="Acidic residues" evidence="1">
    <location>
        <begin position="65"/>
        <end position="106"/>
    </location>
</feature>
<dbReference type="NCBIfam" id="TIGR02453">
    <property type="entry name" value="TIGR02453 family protein"/>
    <property type="match status" value="1"/>
</dbReference>
<sequence>MPRRKSGTSKKGTPIAGKSHKRQLSETSPAATPGSRVSKRIKESVDKEQRTGKATPTKSKYFQEVESEDDGVDDVADDESGYEDEDVAAEEPSSDDSVDEDDDDSEQEVKKRRTKGKKATKGAGGLGAVVNAVMEKGKELWRPGVKTGLGPGKQVFIEKPKPRGDGGIKYLPGTVHPNTMAFLKDLKANNDREWLKMHDPDYRQSWKDWESFVEALTEKITEIDDTIPELPPKDLVFRIYRDIRFSSDPTPYKPHFSAAWSRTGRKGPYACYYVQIQPGGNSFVGSGLWMPEARPLALLRQNIDRKAKKLRQVLIEPQMRKRILGVDSNDEKKAIKAFADQNKENALKTKPKGYEADNPNIELLRLRNFTLGKRVPDEKVVGEQGLHTILELISVMVPFVSPPLRLQFVAVYDSGCPQKAVTKTRAMTRSRLW</sequence>
<evidence type="ECO:0000256" key="1">
    <source>
        <dbReference type="SAM" id="MobiDB-lite"/>
    </source>
</evidence>
<evidence type="ECO:0000313" key="3">
    <source>
        <dbReference type="Proteomes" id="UP000054266"/>
    </source>
</evidence>
<evidence type="ECO:0008006" key="4">
    <source>
        <dbReference type="Google" id="ProtNLM"/>
    </source>
</evidence>
<dbReference type="InterPro" id="IPR012808">
    <property type="entry name" value="CHP02453"/>
</dbReference>
<gene>
    <name evidence="2" type="ORF">PV04_03587</name>
</gene>
<feature type="region of interest" description="Disordered" evidence="1">
    <location>
        <begin position="1"/>
        <end position="123"/>
    </location>
</feature>
<evidence type="ECO:0000313" key="2">
    <source>
        <dbReference type="EMBL" id="KIW71415.1"/>
    </source>
</evidence>
<dbReference type="PANTHER" id="PTHR36452:SF1">
    <property type="entry name" value="DUF2461 DOMAIN-CONTAINING PROTEIN"/>
    <property type="match status" value="1"/>
</dbReference>
<reference evidence="2 3" key="1">
    <citation type="submission" date="2015-01" db="EMBL/GenBank/DDBJ databases">
        <title>The Genome Sequence of Capronia semiimmersa CBS27337.</title>
        <authorList>
            <consortium name="The Broad Institute Genomics Platform"/>
            <person name="Cuomo C."/>
            <person name="de Hoog S."/>
            <person name="Gorbushina A."/>
            <person name="Stielow B."/>
            <person name="Teixiera M."/>
            <person name="Abouelleil A."/>
            <person name="Chapman S.B."/>
            <person name="Priest M."/>
            <person name="Young S.K."/>
            <person name="Wortman J."/>
            <person name="Nusbaum C."/>
            <person name="Birren B."/>
        </authorList>
    </citation>
    <scope>NUCLEOTIDE SEQUENCE [LARGE SCALE GENOMIC DNA]</scope>
    <source>
        <strain evidence="2 3">CBS 27337</strain>
    </source>
</reference>
<dbReference type="PANTHER" id="PTHR36452">
    <property type="entry name" value="CHROMOSOME 12, WHOLE GENOME SHOTGUN SEQUENCE"/>
    <property type="match status" value="1"/>
</dbReference>
<proteinExistence type="predicted"/>
<name>A0A0D2FY86_9EURO</name>
<feature type="compositionally biased region" description="Basic residues" evidence="1">
    <location>
        <begin position="110"/>
        <end position="120"/>
    </location>
</feature>
<accession>A0A0D2FY86</accession>
<dbReference type="AlphaFoldDB" id="A0A0D2FY86"/>
<protein>
    <recommendedName>
        <fullName evidence="4">TIGR02453 family protein</fullName>
    </recommendedName>
</protein>
<dbReference type="Pfam" id="PF09365">
    <property type="entry name" value="DUF2461"/>
    <property type="match status" value="1"/>
</dbReference>